<feature type="domain" description="Endonuclease/exonuclease/phosphatase" evidence="10">
    <location>
        <begin position="5"/>
        <end position="75"/>
    </location>
</feature>
<name>A0AAD1TN98_PELCU</name>
<dbReference type="Proteomes" id="UP001295444">
    <property type="component" value="Unassembled WGS sequence"/>
</dbReference>
<dbReference type="PANTHER" id="PTHR22748:SF26">
    <property type="entry name" value="ENDONUCLEASE_EXONUCLEASE_PHOSPHATASE DOMAIN-CONTAINING PROTEIN"/>
    <property type="match status" value="1"/>
</dbReference>
<keyword evidence="9" id="KW-0464">Manganese</keyword>
<dbReference type="Gene3D" id="3.60.10.10">
    <property type="entry name" value="Endonuclease/exonuclease/phosphatase"/>
    <property type="match status" value="1"/>
</dbReference>
<dbReference type="GO" id="GO:0008081">
    <property type="term" value="F:phosphoric diester hydrolase activity"/>
    <property type="evidence" value="ECO:0007669"/>
    <property type="project" value="TreeGrafter"/>
</dbReference>
<comment type="caution">
    <text evidence="11">The sequence shown here is derived from an EMBL/GenBank/DDBJ whole genome shotgun (WGS) entry which is preliminary data.</text>
</comment>
<evidence type="ECO:0000256" key="6">
    <source>
        <dbReference type="ARBA" id="ARBA00022801"/>
    </source>
</evidence>
<evidence type="ECO:0000256" key="3">
    <source>
        <dbReference type="ARBA" id="ARBA00012115"/>
    </source>
</evidence>
<dbReference type="InterPro" id="IPR005135">
    <property type="entry name" value="Endo/exonuclease/phosphatase"/>
</dbReference>
<feature type="binding site" evidence="9">
    <location>
        <position position="36"/>
    </location>
    <ligand>
        <name>Mg(2+)</name>
        <dbReference type="ChEBI" id="CHEBI:18420"/>
        <label>1</label>
    </ligand>
</feature>
<keyword evidence="5" id="KW-0227">DNA damage</keyword>
<gene>
    <name evidence="11" type="ORF">PECUL_23A036696</name>
</gene>
<keyword evidence="7 9" id="KW-0460">Magnesium</keyword>
<reference evidence="11" key="1">
    <citation type="submission" date="2022-03" db="EMBL/GenBank/DDBJ databases">
        <authorList>
            <person name="Alioto T."/>
            <person name="Alioto T."/>
            <person name="Gomez Garrido J."/>
        </authorList>
    </citation>
    <scope>NUCLEOTIDE SEQUENCE</scope>
</reference>
<evidence type="ECO:0000256" key="4">
    <source>
        <dbReference type="ARBA" id="ARBA00022723"/>
    </source>
</evidence>
<evidence type="ECO:0000256" key="2">
    <source>
        <dbReference type="ARBA" id="ARBA00007092"/>
    </source>
</evidence>
<dbReference type="GO" id="GO:0046872">
    <property type="term" value="F:metal ion binding"/>
    <property type="evidence" value="ECO:0007669"/>
    <property type="project" value="UniProtKB-KW"/>
</dbReference>
<feature type="binding site" evidence="9">
    <location>
        <position position="7"/>
    </location>
    <ligand>
        <name>Mg(2+)</name>
        <dbReference type="ChEBI" id="CHEBI:18420"/>
        <label>1</label>
    </ligand>
</feature>
<dbReference type="EMBL" id="CAKOES020000311">
    <property type="protein sequence ID" value="CAH2330160.1"/>
    <property type="molecule type" value="Genomic_DNA"/>
</dbReference>
<dbReference type="InterPro" id="IPR004808">
    <property type="entry name" value="AP_endonuc_1"/>
</dbReference>
<dbReference type="GO" id="GO:0005634">
    <property type="term" value="C:nucleus"/>
    <property type="evidence" value="ECO:0007669"/>
    <property type="project" value="TreeGrafter"/>
</dbReference>
<proteinExistence type="inferred from homology"/>
<dbReference type="InterPro" id="IPR036691">
    <property type="entry name" value="Endo/exonu/phosph_ase_sf"/>
</dbReference>
<evidence type="ECO:0000313" key="11">
    <source>
        <dbReference type="EMBL" id="CAH2330160.1"/>
    </source>
</evidence>
<dbReference type="AlphaFoldDB" id="A0AAD1TN98"/>
<dbReference type="GO" id="GO:0006284">
    <property type="term" value="P:base-excision repair"/>
    <property type="evidence" value="ECO:0007669"/>
    <property type="project" value="TreeGrafter"/>
</dbReference>
<keyword evidence="4 9" id="KW-0479">Metal-binding</keyword>
<dbReference type="GO" id="GO:0008311">
    <property type="term" value="F:double-stranded DNA 3'-5' DNA exonuclease activity"/>
    <property type="evidence" value="ECO:0007669"/>
    <property type="project" value="UniProtKB-EC"/>
</dbReference>
<dbReference type="Pfam" id="PF03372">
    <property type="entry name" value="Exo_endo_phos"/>
    <property type="match status" value="1"/>
</dbReference>
<sequence length="120" mass="13824">MKIITINARGLNTPHKRRLLAAEAQHTRADIVCIQETHFKHNRVPALATKDYPIQYHSTYSTKARGVTILIHKLLSFDLLQLKKDTQGRYLIIQCTINDAIYTIAGIYSPNQNQRNFLHK</sequence>
<protein>
    <recommendedName>
        <fullName evidence="3">exodeoxyribonuclease III</fullName>
        <ecNumber evidence="3">3.1.11.2</ecNumber>
    </recommendedName>
</protein>
<dbReference type="SUPFAM" id="SSF56219">
    <property type="entry name" value="DNase I-like"/>
    <property type="match status" value="1"/>
</dbReference>
<evidence type="ECO:0000256" key="5">
    <source>
        <dbReference type="ARBA" id="ARBA00022763"/>
    </source>
</evidence>
<keyword evidence="8" id="KW-0234">DNA repair</keyword>
<evidence type="ECO:0000256" key="8">
    <source>
        <dbReference type="ARBA" id="ARBA00023204"/>
    </source>
</evidence>
<feature type="non-terminal residue" evidence="11">
    <location>
        <position position="120"/>
    </location>
</feature>
<dbReference type="PANTHER" id="PTHR22748">
    <property type="entry name" value="AP ENDONUCLEASE"/>
    <property type="match status" value="1"/>
</dbReference>
<dbReference type="EC" id="3.1.11.2" evidence="3"/>
<comment type="cofactor">
    <cofactor evidence="9">
        <name>Mg(2+)</name>
        <dbReference type="ChEBI" id="CHEBI:18420"/>
    </cofactor>
    <cofactor evidence="9">
        <name>Mn(2+)</name>
        <dbReference type="ChEBI" id="CHEBI:29035"/>
    </cofactor>
    <text evidence="9">Probably binds two magnesium or manganese ions per subunit.</text>
</comment>
<accession>A0AAD1TN98</accession>
<organism evidence="11 12">
    <name type="scientific">Pelobates cultripes</name>
    <name type="common">Western spadefoot toad</name>
    <dbReference type="NCBI Taxonomy" id="61616"/>
    <lineage>
        <taxon>Eukaryota</taxon>
        <taxon>Metazoa</taxon>
        <taxon>Chordata</taxon>
        <taxon>Craniata</taxon>
        <taxon>Vertebrata</taxon>
        <taxon>Euteleostomi</taxon>
        <taxon>Amphibia</taxon>
        <taxon>Batrachia</taxon>
        <taxon>Anura</taxon>
        <taxon>Pelobatoidea</taxon>
        <taxon>Pelobatidae</taxon>
        <taxon>Pelobates</taxon>
    </lineage>
</organism>
<dbReference type="GO" id="GO:0003906">
    <property type="term" value="F:DNA-(apurinic or apyrimidinic site) endonuclease activity"/>
    <property type="evidence" value="ECO:0007669"/>
    <property type="project" value="TreeGrafter"/>
</dbReference>
<comment type="similarity">
    <text evidence="2">Belongs to the DNA repair enzymes AP/ExoA family.</text>
</comment>
<evidence type="ECO:0000256" key="9">
    <source>
        <dbReference type="PIRSR" id="PIRSR604808-2"/>
    </source>
</evidence>
<comment type="catalytic activity">
    <reaction evidence="1">
        <text>Exonucleolytic cleavage in the 3'- to 5'-direction to yield nucleoside 5'-phosphates.</text>
        <dbReference type="EC" id="3.1.11.2"/>
    </reaction>
</comment>
<keyword evidence="6" id="KW-0378">Hydrolase</keyword>
<evidence type="ECO:0000313" key="12">
    <source>
        <dbReference type="Proteomes" id="UP001295444"/>
    </source>
</evidence>
<evidence type="ECO:0000256" key="7">
    <source>
        <dbReference type="ARBA" id="ARBA00022842"/>
    </source>
</evidence>
<evidence type="ECO:0000259" key="10">
    <source>
        <dbReference type="Pfam" id="PF03372"/>
    </source>
</evidence>
<evidence type="ECO:0000256" key="1">
    <source>
        <dbReference type="ARBA" id="ARBA00000493"/>
    </source>
</evidence>
<keyword evidence="12" id="KW-1185">Reference proteome</keyword>